<sequence length="104" mass="11548">MLDPHEKTIDLRIDRLRKAVAHADAISTDQAPQILHANRTITVLTENRIFVAAHAQSLIEQIVSNTPLPMQDSALVQHVRPLTILIEQANIAAARLRKIIGAHQ</sequence>
<gene>
    <name evidence="1" type="ORF">CXR34_08055</name>
</gene>
<dbReference type="EMBL" id="CP025299">
    <property type="protein sequence ID" value="AUG29417.1"/>
    <property type="molecule type" value="Genomic_DNA"/>
</dbReference>
<reference evidence="1 2" key="1">
    <citation type="submission" date="2017-12" db="EMBL/GenBank/DDBJ databases">
        <title>Isolation and characterization of estrogens degradatiion strain Microbacterium hominis SJTG1.</title>
        <authorList>
            <person name="Xiong W."/>
            <person name="Yin C."/>
            <person name="Zheng D."/>
            <person name="Liang R."/>
        </authorList>
    </citation>
    <scope>NUCLEOTIDE SEQUENCE [LARGE SCALE GENOMIC DNA]</scope>
    <source>
        <strain evidence="1 2">SJTG1</strain>
    </source>
</reference>
<name>A0A2K9DIU6_9MICO</name>
<organism evidence="1 2">
    <name type="scientific">Microbacterium hominis</name>
    <dbReference type="NCBI Taxonomy" id="162426"/>
    <lineage>
        <taxon>Bacteria</taxon>
        <taxon>Bacillati</taxon>
        <taxon>Actinomycetota</taxon>
        <taxon>Actinomycetes</taxon>
        <taxon>Micrococcales</taxon>
        <taxon>Microbacteriaceae</taxon>
        <taxon>Microbacterium</taxon>
    </lineage>
</organism>
<protein>
    <submittedName>
        <fullName evidence="1">Uncharacterized protein</fullName>
    </submittedName>
</protein>
<dbReference type="Proteomes" id="UP000233276">
    <property type="component" value="Chromosome"/>
</dbReference>
<dbReference type="AlphaFoldDB" id="A0A2K9DIU6"/>
<proteinExistence type="predicted"/>
<dbReference type="KEGG" id="mhos:CXR34_08055"/>
<evidence type="ECO:0000313" key="2">
    <source>
        <dbReference type="Proteomes" id="UP000233276"/>
    </source>
</evidence>
<evidence type="ECO:0000313" key="1">
    <source>
        <dbReference type="EMBL" id="AUG29417.1"/>
    </source>
</evidence>
<accession>A0A2K9DIU6</accession>